<dbReference type="InterPro" id="IPR012132">
    <property type="entry name" value="GMC_OxRdtase"/>
</dbReference>
<proteinExistence type="inferred from homology"/>
<dbReference type="PIRSF" id="PIRSF000137">
    <property type="entry name" value="Alcohol_oxidase"/>
    <property type="match status" value="1"/>
</dbReference>
<dbReference type="Gene3D" id="3.30.560.10">
    <property type="entry name" value="Glucose Oxidase, domain 3"/>
    <property type="match status" value="1"/>
</dbReference>
<evidence type="ECO:0000313" key="4">
    <source>
        <dbReference type="EMBL" id="PSN74644.1"/>
    </source>
</evidence>
<dbReference type="Pfam" id="PF00732">
    <property type="entry name" value="GMC_oxred_N"/>
    <property type="match status" value="1"/>
</dbReference>
<dbReference type="GO" id="GO:0050660">
    <property type="term" value="F:flavin adenine dinucleotide binding"/>
    <property type="evidence" value="ECO:0007669"/>
    <property type="project" value="InterPro"/>
</dbReference>
<comment type="similarity">
    <text evidence="1">Belongs to the GMC oxidoreductase family.</text>
</comment>
<evidence type="ECO:0000256" key="2">
    <source>
        <dbReference type="PIRSR" id="PIRSR000137-2"/>
    </source>
</evidence>
<feature type="binding site" evidence="2">
    <location>
        <position position="235"/>
    </location>
    <ligand>
        <name>FAD</name>
        <dbReference type="ChEBI" id="CHEBI:57692"/>
    </ligand>
</feature>
<dbReference type="PROSITE" id="PS00624">
    <property type="entry name" value="GMC_OXRED_2"/>
    <property type="match status" value="1"/>
</dbReference>
<dbReference type="Pfam" id="PF05199">
    <property type="entry name" value="GMC_oxred_C"/>
    <property type="match status" value="1"/>
</dbReference>
<name>A0A2T2PAG7_CORCC</name>
<dbReference type="EMBL" id="KZ678128">
    <property type="protein sequence ID" value="PSN74644.1"/>
    <property type="molecule type" value="Genomic_DNA"/>
</dbReference>
<feature type="binding site" evidence="2">
    <location>
        <begin position="535"/>
        <end position="536"/>
    </location>
    <ligand>
        <name>FAD</name>
        <dbReference type="ChEBI" id="CHEBI:57692"/>
    </ligand>
</feature>
<keyword evidence="2" id="KW-0285">Flavoprotein</keyword>
<feature type="binding site" evidence="2">
    <location>
        <begin position="23"/>
        <end position="24"/>
    </location>
    <ligand>
        <name>FAD</name>
        <dbReference type="ChEBI" id="CHEBI:57692"/>
    </ligand>
</feature>
<dbReference type="STRING" id="1448308.A0A2T2PAG7"/>
<dbReference type="PANTHER" id="PTHR11552">
    <property type="entry name" value="GLUCOSE-METHANOL-CHOLINE GMC OXIDOREDUCTASE"/>
    <property type="match status" value="1"/>
</dbReference>
<dbReference type="OrthoDB" id="269227at2759"/>
<dbReference type="InterPro" id="IPR000172">
    <property type="entry name" value="GMC_OxRdtase_N"/>
</dbReference>
<gene>
    <name evidence="4" type="ORF">BS50DRAFT_20808</name>
</gene>
<reference evidence="4 5" key="1">
    <citation type="journal article" date="2018" name="Front. Microbiol.">
        <title>Genome-Wide Analysis of Corynespora cassiicola Leaf Fall Disease Putative Effectors.</title>
        <authorList>
            <person name="Lopez D."/>
            <person name="Ribeiro S."/>
            <person name="Label P."/>
            <person name="Fumanal B."/>
            <person name="Venisse J.S."/>
            <person name="Kohler A."/>
            <person name="de Oliveira R.R."/>
            <person name="Labutti K."/>
            <person name="Lipzen A."/>
            <person name="Lail K."/>
            <person name="Bauer D."/>
            <person name="Ohm R.A."/>
            <person name="Barry K.W."/>
            <person name="Spatafora J."/>
            <person name="Grigoriev I.V."/>
            <person name="Martin F.M."/>
            <person name="Pujade-Renaud V."/>
        </authorList>
    </citation>
    <scope>NUCLEOTIDE SEQUENCE [LARGE SCALE GENOMIC DNA]</scope>
    <source>
        <strain evidence="4 5">Philippines</strain>
    </source>
</reference>
<evidence type="ECO:0000313" key="5">
    <source>
        <dbReference type="Proteomes" id="UP000240883"/>
    </source>
</evidence>
<sequence length="604" mass="66307">MGLYEILPDEINEVDVIIAGGGTTGCIIASRLSDADPNLSILVVERGPNNRNVPTCIYPSLFLAGIIPTSKATLFYKGEKESQLGGRELTVPSGGTLGGGSSICFMAYTRAQRSDYDSWETAGWSSNDLIPYMKKFETYHGPDPHGVHGSDGPIDVSRGVYSAPRSESDFVQAAAKVGYPEIEDLTILDANNGVQRGLRYIGKNGRRQDAAHKYLHPRLEDGKHPNLHVIVDSQVKRIIFDNKRASGIEYLPNPETHPEAGLRTVRARKMVIVACGALATPSVLERSGVGNPEILQKAGISEVISDLPGVGANLQDHHLLTYPYRSTLNPEETGDAITSGRVNVPELMMKDDPYLGWNFMDIHYKLRPTDAEVTALGSKFQKAWDEEFRDSLDKPLIMGSLISGFPGDPSVVPVGQYYALSVFTAYPYSRGSIHITGPEVGDKVELKTGFFSDVDEVDLKKHVWGYKKHREIFRRMKTYRGEIEGFHPPFAADSSAALIQLEEGVVPDQVRDINYTEEDDKVIEEWLRARVETTWHSLGTCKMAPRDKGGVVDPSLSVYGVEGLKAADLSIPPLNVAANTMNTAMTIGEKAADIFIRELGLESK</sequence>
<comment type="cofactor">
    <cofactor evidence="2">
        <name>FAD</name>
        <dbReference type="ChEBI" id="CHEBI:57692"/>
    </cofactor>
</comment>
<dbReference type="AlphaFoldDB" id="A0A2T2PAG7"/>
<dbReference type="Proteomes" id="UP000240883">
    <property type="component" value="Unassembled WGS sequence"/>
</dbReference>
<keyword evidence="5" id="KW-1185">Reference proteome</keyword>
<dbReference type="SUPFAM" id="SSF54373">
    <property type="entry name" value="FAD-linked reductases, C-terminal domain"/>
    <property type="match status" value="1"/>
</dbReference>
<dbReference type="PANTHER" id="PTHR11552:SF78">
    <property type="entry name" value="GLUCOSE-METHANOL-CHOLINE OXIDOREDUCTASE N-TERMINAL DOMAIN-CONTAINING PROTEIN"/>
    <property type="match status" value="1"/>
</dbReference>
<feature type="domain" description="Glucose-methanol-choline oxidoreductase N-terminal" evidence="3">
    <location>
        <begin position="276"/>
        <end position="290"/>
    </location>
</feature>
<protein>
    <submittedName>
        <fullName evidence="4">Alcohol oxidase</fullName>
    </submittedName>
</protein>
<dbReference type="Gene3D" id="3.50.50.60">
    <property type="entry name" value="FAD/NAD(P)-binding domain"/>
    <property type="match status" value="1"/>
</dbReference>
<dbReference type="SUPFAM" id="SSF51905">
    <property type="entry name" value="FAD/NAD(P)-binding domain"/>
    <property type="match status" value="1"/>
</dbReference>
<evidence type="ECO:0000259" key="3">
    <source>
        <dbReference type="PROSITE" id="PS00624"/>
    </source>
</evidence>
<dbReference type="InterPro" id="IPR036188">
    <property type="entry name" value="FAD/NAD-bd_sf"/>
</dbReference>
<keyword evidence="2" id="KW-0274">FAD</keyword>
<dbReference type="InterPro" id="IPR007867">
    <property type="entry name" value="GMC_OxRtase_C"/>
</dbReference>
<dbReference type="GO" id="GO:0016614">
    <property type="term" value="F:oxidoreductase activity, acting on CH-OH group of donors"/>
    <property type="evidence" value="ECO:0007669"/>
    <property type="project" value="InterPro"/>
</dbReference>
<accession>A0A2T2PAG7</accession>
<organism evidence="4 5">
    <name type="scientific">Corynespora cassiicola Philippines</name>
    <dbReference type="NCBI Taxonomy" id="1448308"/>
    <lineage>
        <taxon>Eukaryota</taxon>
        <taxon>Fungi</taxon>
        <taxon>Dikarya</taxon>
        <taxon>Ascomycota</taxon>
        <taxon>Pezizomycotina</taxon>
        <taxon>Dothideomycetes</taxon>
        <taxon>Pleosporomycetidae</taxon>
        <taxon>Pleosporales</taxon>
        <taxon>Corynesporascaceae</taxon>
        <taxon>Corynespora</taxon>
    </lineage>
</organism>
<evidence type="ECO:0000256" key="1">
    <source>
        <dbReference type="ARBA" id="ARBA00010790"/>
    </source>
</evidence>